<comment type="caution">
    <text evidence="1">The sequence shown here is derived from an EMBL/GenBank/DDBJ whole genome shotgun (WGS) entry which is preliminary data.</text>
</comment>
<name>A0ABU1LZY0_9BURK</name>
<protein>
    <submittedName>
        <fullName evidence="1">Uncharacterized protein</fullName>
    </submittedName>
</protein>
<gene>
    <name evidence="1" type="ORF">J2804_005731</name>
</gene>
<dbReference type="Proteomes" id="UP001264340">
    <property type="component" value="Unassembled WGS sequence"/>
</dbReference>
<sequence length="102" mass="11398">MDTLNTRPTWLATLLPLLAIWQYGDRSQVRGELYRMALSADAAAQSADALRRIADMLDRDGHAIDMHREELRAIARSALAGFDRVPPSAPVAMLIERRGQLQ</sequence>
<dbReference type="EMBL" id="JAVDRP010000017">
    <property type="protein sequence ID" value="MDR6412296.1"/>
    <property type="molecule type" value="Genomic_DNA"/>
</dbReference>
<organism evidence="1 2">
    <name type="scientific">Paraburkholderia terricola</name>
    <dbReference type="NCBI Taxonomy" id="169427"/>
    <lineage>
        <taxon>Bacteria</taxon>
        <taxon>Pseudomonadati</taxon>
        <taxon>Pseudomonadota</taxon>
        <taxon>Betaproteobacteria</taxon>
        <taxon>Burkholderiales</taxon>
        <taxon>Burkholderiaceae</taxon>
        <taxon>Paraburkholderia</taxon>
    </lineage>
</organism>
<accession>A0ABU1LZY0</accession>
<proteinExistence type="predicted"/>
<evidence type="ECO:0000313" key="1">
    <source>
        <dbReference type="EMBL" id="MDR6412296.1"/>
    </source>
</evidence>
<evidence type="ECO:0000313" key="2">
    <source>
        <dbReference type="Proteomes" id="UP001264340"/>
    </source>
</evidence>
<reference evidence="1 2" key="1">
    <citation type="submission" date="2023-07" db="EMBL/GenBank/DDBJ databases">
        <title>Sorghum-associated microbial communities from plants grown in Nebraska, USA.</title>
        <authorList>
            <person name="Schachtman D."/>
        </authorList>
    </citation>
    <scope>NUCLEOTIDE SEQUENCE [LARGE SCALE GENOMIC DNA]</scope>
    <source>
        <strain evidence="1 2">DS1316</strain>
    </source>
</reference>
<keyword evidence="2" id="KW-1185">Reference proteome</keyword>
<dbReference type="RefSeq" id="WP_310126159.1">
    <property type="nucleotide sequence ID" value="NZ_JAVDRP010000017.1"/>
</dbReference>